<keyword evidence="3" id="KW-0418">Kinase</keyword>
<dbReference type="eggNOG" id="COG0515">
    <property type="taxonomic scope" value="Bacteria"/>
</dbReference>
<dbReference type="CDD" id="cd14014">
    <property type="entry name" value="STKc_PknB_like"/>
    <property type="match status" value="1"/>
</dbReference>
<evidence type="ECO:0000313" key="3">
    <source>
        <dbReference type="EMBL" id="ABW31295.1"/>
    </source>
</evidence>
<dbReference type="Pfam" id="PF00069">
    <property type="entry name" value="Pkinase"/>
    <property type="match status" value="1"/>
</dbReference>
<keyword evidence="1" id="KW-0547">Nucleotide-binding</keyword>
<dbReference type="AlphaFoldDB" id="B0C8N3"/>
<accession>B0C8N3</accession>
<dbReference type="Pfam" id="PF03781">
    <property type="entry name" value="FGE-sulfatase"/>
    <property type="match status" value="1"/>
</dbReference>
<dbReference type="PANTHER" id="PTHR23150">
    <property type="entry name" value="SULFATASE MODIFYING FACTOR 1, 2"/>
    <property type="match status" value="1"/>
</dbReference>
<dbReference type="GO" id="GO:0005524">
    <property type="term" value="F:ATP binding"/>
    <property type="evidence" value="ECO:0007669"/>
    <property type="project" value="UniProtKB-UniRule"/>
</dbReference>
<dbReference type="Gene3D" id="1.10.510.10">
    <property type="entry name" value="Transferase(Phosphotransferase) domain 1"/>
    <property type="match status" value="1"/>
</dbReference>
<feature type="domain" description="Protein kinase" evidence="2">
    <location>
        <begin position="35"/>
        <end position="292"/>
    </location>
</feature>
<dbReference type="InterPro" id="IPR000719">
    <property type="entry name" value="Prot_kinase_dom"/>
</dbReference>
<dbReference type="GO" id="GO:0004674">
    <property type="term" value="F:protein serine/threonine kinase activity"/>
    <property type="evidence" value="ECO:0007669"/>
    <property type="project" value="UniProtKB-KW"/>
</dbReference>
<dbReference type="InterPro" id="IPR042095">
    <property type="entry name" value="SUMF_sf"/>
</dbReference>
<dbReference type="InterPro" id="IPR011009">
    <property type="entry name" value="Kinase-like_dom_sf"/>
</dbReference>
<sequence length="606" mass="68791">MVNCLNPDCQKPVNPDLDQQCQCCGRSPNLLRHRYKILKPIGQGGFGKTYLAEDIDNFHELCVVKQLICPTQDQQIEKKLQLFLREAQQLQKLKQNPQVPSLLAYFEDNQHPYLVQEFVDGQNLQEELEQNGIFNEDKIRLVLLDLLPILQDIHEQNIVHRDLKPVNIMRRFADQHLVLIDFGIAKQDSFSKMMQSGTILGTEGFAPLEQFIDGKVCPASDLFSLGVCCFNLLTGIYPDHLKHLQGYAWVNEWQKHLPQPISQDLAAIIDKLLRIKICDRFTSADEVLAALAPGSLKYGNNDLTLPTTNWPTAISTHISSHYRQSSVSLPSTALEPFSYEGLEVDPQGKFMTRTQYLGQRFLEDLGNDFIEMVAIPAGQFWMGSADHDPQRYGDEGPQHRVSIAPFYLGRVLITQAQWQQIMGNNPSSFQDPKRPVEQVSWIDVVEFCQRLSHRTGRPYRLPSEAEWEYACRAGTTTPFQFGASITSDLANFDSNQAHDSGPQGQYRKQTTEVGCFPANAFGLYDMAGNLWEWCQDTWHSSYQNAPNNGSAWEEDDSSYRVLRGGAWIYSARYCRSAARYYVSQDCSNFYIGFRIALSTLASEGVV</sequence>
<dbReference type="OrthoDB" id="3981129at2"/>
<dbReference type="HOGENOM" id="CLU_012431_6_1_3"/>
<dbReference type="SMART" id="SM00220">
    <property type="entry name" value="S_TKc"/>
    <property type="match status" value="1"/>
</dbReference>
<dbReference type="STRING" id="329726.AM1_6365"/>
<organism evidence="3 4">
    <name type="scientific">Acaryochloris marina (strain MBIC 11017)</name>
    <dbReference type="NCBI Taxonomy" id="329726"/>
    <lineage>
        <taxon>Bacteria</taxon>
        <taxon>Bacillati</taxon>
        <taxon>Cyanobacteriota</taxon>
        <taxon>Cyanophyceae</taxon>
        <taxon>Acaryochloridales</taxon>
        <taxon>Acaryochloridaceae</taxon>
        <taxon>Acaryochloris</taxon>
    </lineage>
</organism>
<dbReference type="InterPro" id="IPR005532">
    <property type="entry name" value="SUMF_dom"/>
</dbReference>
<keyword evidence="4" id="KW-1185">Reference proteome</keyword>
<dbReference type="KEGG" id="amr:AM1_6365"/>
<name>B0C8N3_ACAM1</name>
<gene>
    <name evidence="3" type="ordered locus">AM1_6365</name>
</gene>
<keyword evidence="1" id="KW-0067">ATP-binding</keyword>
<evidence type="ECO:0000256" key="1">
    <source>
        <dbReference type="PROSITE-ProRule" id="PRU10141"/>
    </source>
</evidence>
<dbReference type="PANTHER" id="PTHR23150:SF35">
    <property type="entry name" value="BLL6746 PROTEIN"/>
    <property type="match status" value="1"/>
</dbReference>
<keyword evidence="3" id="KW-0723">Serine/threonine-protein kinase</keyword>
<dbReference type="SUPFAM" id="SSF56436">
    <property type="entry name" value="C-type lectin-like"/>
    <property type="match status" value="1"/>
</dbReference>
<dbReference type="InterPro" id="IPR016187">
    <property type="entry name" value="CTDL_fold"/>
</dbReference>
<dbReference type="Gene3D" id="3.90.1580.10">
    <property type="entry name" value="paralog of FGE (formylglycine-generating enzyme)"/>
    <property type="match status" value="1"/>
</dbReference>
<proteinExistence type="predicted"/>
<dbReference type="InterPro" id="IPR017441">
    <property type="entry name" value="Protein_kinase_ATP_BS"/>
</dbReference>
<dbReference type="GO" id="GO:0120147">
    <property type="term" value="F:formylglycine-generating oxidase activity"/>
    <property type="evidence" value="ECO:0007669"/>
    <property type="project" value="TreeGrafter"/>
</dbReference>
<dbReference type="PROSITE" id="PS50011">
    <property type="entry name" value="PROTEIN_KINASE_DOM"/>
    <property type="match status" value="1"/>
</dbReference>
<protein>
    <submittedName>
        <fullName evidence="3">Serine/threonine protein kinase, putative</fullName>
    </submittedName>
</protein>
<evidence type="ECO:0000259" key="2">
    <source>
        <dbReference type="PROSITE" id="PS50011"/>
    </source>
</evidence>
<dbReference type="Proteomes" id="UP000000268">
    <property type="component" value="Chromosome"/>
</dbReference>
<dbReference type="PROSITE" id="PS00107">
    <property type="entry name" value="PROTEIN_KINASE_ATP"/>
    <property type="match status" value="1"/>
</dbReference>
<feature type="binding site" evidence="1">
    <location>
        <position position="65"/>
    </location>
    <ligand>
        <name>ATP</name>
        <dbReference type="ChEBI" id="CHEBI:30616"/>
    </ligand>
</feature>
<dbReference type="eggNOG" id="COG1262">
    <property type="taxonomic scope" value="Bacteria"/>
</dbReference>
<keyword evidence="3" id="KW-0808">Transferase</keyword>
<evidence type="ECO:0000313" key="4">
    <source>
        <dbReference type="Proteomes" id="UP000000268"/>
    </source>
</evidence>
<reference evidence="3 4" key="1">
    <citation type="journal article" date="2008" name="Proc. Natl. Acad. Sci. U.S.A.">
        <title>Niche adaptation and genome expansion in the chlorophyll d-producing cyanobacterium Acaryochloris marina.</title>
        <authorList>
            <person name="Swingley W.D."/>
            <person name="Chen M."/>
            <person name="Cheung P.C."/>
            <person name="Conrad A.L."/>
            <person name="Dejesa L.C."/>
            <person name="Hao J."/>
            <person name="Honchak B.M."/>
            <person name="Karbach L.E."/>
            <person name="Kurdoglu A."/>
            <person name="Lahiri S."/>
            <person name="Mastrian S.D."/>
            <person name="Miyashita H."/>
            <person name="Page L."/>
            <person name="Ramakrishna P."/>
            <person name="Satoh S."/>
            <person name="Sattley W.M."/>
            <person name="Shimada Y."/>
            <person name="Taylor H.L."/>
            <person name="Tomo T."/>
            <person name="Tsuchiya T."/>
            <person name="Wang Z.T."/>
            <person name="Raymond J."/>
            <person name="Mimuro M."/>
            <person name="Blankenship R.E."/>
            <person name="Touchman J.W."/>
        </authorList>
    </citation>
    <scope>NUCLEOTIDE SEQUENCE [LARGE SCALE GENOMIC DNA]</scope>
    <source>
        <strain evidence="4">MBIC 11017</strain>
    </source>
</reference>
<dbReference type="RefSeq" id="WP_012166470.1">
    <property type="nucleotide sequence ID" value="NC_009925.1"/>
</dbReference>
<dbReference type="SUPFAM" id="SSF56112">
    <property type="entry name" value="Protein kinase-like (PK-like)"/>
    <property type="match status" value="1"/>
</dbReference>
<dbReference type="InterPro" id="IPR051043">
    <property type="entry name" value="Sulfatase_Mod_Factor_Kinase"/>
</dbReference>
<dbReference type="EMBL" id="CP000828">
    <property type="protein sequence ID" value="ABW31295.1"/>
    <property type="molecule type" value="Genomic_DNA"/>
</dbReference>